<dbReference type="PROSITE" id="PS51158">
    <property type="entry name" value="ALPHA_KINASE"/>
    <property type="match status" value="1"/>
</dbReference>
<name>A0A165WJL5_9AGAM</name>
<dbReference type="AlphaFoldDB" id="A0A165WJL5"/>
<gene>
    <name evidence="5" type="ORF">SISSUDRAFT_960925</name>
</gene>
<keyword evidence="6" id="KW-1185">Reference proteome</keyword>
<dbReference type="SUPFAM" id="SSF56112">
    <property type="entry name" value="Protein kinase-like (PK-like)"/>
    <property type="match status" value="1"/>
</dbReference>
<dbReference type="Proteomes" id="UP000076798">
    <property type="component" value="Unassembled WGS sequence"/>
</dbReference>
<proteinExistence type="predicted"/>
<reference evidence="5 6" key="1">
    <citation type="journal article" date="2016" name="Mol. Biol. Evol.">
        <title>Comparative Genomics of Early-Diverging Mushroom-Forming Fungi Provides Insights into the Origins of Lignocellulose Decay Capabilities.</title>
        <authorList>
            <person name="Nagy L.G."/>
            <person name="Riley R."/>
            <person name="Tritt A."/>
            <person name="Adam C."/>
            <person name="Daum C."/>
            <person name="Floudas D."/>
            <person name="Sun H."/>
            <person name="Yadav J.S."/>
            <person name="Pangilinan J."/>
            <person name="Larsson K.H."/>
            <person name="Matsuura K."/>
            <person name="Barry K."/>
            <person name="Labutti K."/>
            <person name="Kuo R."/>
            <person name="Ohm R.A."/>
            <person name="Bhattacharya S.S."/>
            <person name="Shirouzu T."/>
            <person name="Yoshinaga Y."/>
            <person name="Martin F.M."/>
            <person name="Grigoriev I.V."/>
            <person name="Hibbett D.S."/>
        </authorList>
    </citation>
    <scope>NUCLEOTIDE SEQUENCE [LARGE SCALE GENOMIC DNA]</scope>
    <source>
        <strain evidence="5 6">HHB10207 ss-3</strain>
    </source>
</reference>
<evidence type="ECO:0000256" key="2">
    <source>
        <dbReference type="ARBA" id="ARBA00022679"/>
    </source>
</evidence>
<dbReference type="Pfam" id="PF02816">
    <property type="entry name" value="Alpha_kinase"/>
    <property type="match status" value="1"/>
</dbReference>
<dbReference type="GO" id="GO:0004674">
    <property type="term" value="F:protein serine/threonine kinase activity"/>
    <property type="evidence" value="ECO:0007669"/>
    <property type="project" value="UniProtKB-KW"/>
</dbReference>
<keyword evidence="1" id="KW-0723">Serine/threonine-protein kinase</keyword>
<dbReference type="Gene3D" id="3.20.200.10">
    <property type="entry name" value="MHCK/EF2 kinase"/>
    <property type="match status" value="1"/>
</dbReference>
<feature type="non-terminal residue" evidence="5">
    <location>
        <position position="1"/>
    </location>
</feature>
<evidence type="ECO:0000259" key="4">
    <source>
        <dbReference type="PROSITE" id="PS51158"/>
    </source>
</evidence>
<dbReference type="InterPro" id="IPR004166">
    <property type="entry name" value="a-kinase_dom"/>
</dbReference>
<protein>
    <recommendedName>
        <fullName evidence="4">Alpha-type protein kinase domain-containing protein</fullName>
    </recommendedName>
</protein>
<feature type="non-terminal residue" evidence="5">
    <location>
        <position position="245"/>
    </location>
</feature>
<feature type="domain" description="Alpha-type protein kinase" evidence="4">
    <location>
        <begin position="1"/>
        <end position="245"/>
    </location>
</feature>
<keyword evidence="2" id="KW-0808">Transferase</keyword>
<evidence type="ECO:0000313" key="6">
    <source>
        <dbReference type="Proteomes" id="UP000076798"/>
    </source>
</evidence>
<evidence type="ECO:0000256" key="1">
    <source>
        <dbReference type="ARBA" id="ARBA00022527"/>
    </source>
</evidence>
<evidence type="ECO:0000256" key="3">
    <source>
        <dbReference type="ARBA" id="ARBA00022777"/>
    </source>
</evidence>
<dbReference type="OrthoDB" id="301415at2759"/>
<dbReference type="InterPro" id="IPR011009">
    <property type="entry name" value="Kinase-like_dom_sf"/>
</dbReference>
<evidence type="ECO:0000313" key="5">
    <source>
        <dbReference type="EMBL" id="KZT31232.1"/>
    </source>
</evidence>
<dbReference type="EMBL" id="KV428717">
    <property type="protein sequence ID" value="KZT31232.1"/>
    <property type="molecule type" value="Genomic_DNA"/>
</dbReference>
<sequence>GAFKSCHPCIFRITHAAVEPVGGLYPLVSTFAQLVAKRFIYHSELEEVPSNEGNVTAGAAGGSAQPRQHARYDTATELVHCYTEIKTLYYTSALHEQVYVLMHEALSRAEVQCPFEIPVMQFAAVGVAMSLGGGGKEGVWILERAIPGKFHKYINNNSLAPNPRLTAPYLHIAIFLTFCQHMQYMFTDKRCLITDYQGSQTILTDAQISTRREDSEYFSSGNITNLLDDFDSVHVCNEWCDYFGI</sequence>
<keyword evidence="3" id="KW-0418">Kinase</keyword>
<dbReference type="STRING" id="1314776.A0A165WJL5"/>
<dbReference type="GO" id="GO:0005524">
    <property type="term" value="F:ATP binding"/>
    <property type="evidence" value="ECO:0007669"/>
    <property type="project" value="InterPro"/>
</dbReference>
<organism evidence="5 6">
    <name type="scientific">Sistotremastrum suecicum HHB10207 ss-3</name>
    <dbReference type="NCBI Taxonomy" id="1314776"/>
    <lineage>
        <taxon>Eukaryota</taxon>
        <taxon>Fungi</taxon>
        <taxon>Dikarya</taxon>
        <taxon>Basidiomycota</taxon>
        <taxon>Agaricomycotina</taxon>
        <taxon>Agaricomycetes</taxon>
        <taxon>Sistotremastrales</taxon>
        <taxon>Sistotremastraceae</taxon>
        <taxon>Sistotremastrum</taxon>
    </lineage>
</organism>
<accession>A0A165WJL5</accession>